<keyword evidence="2" id="KW-0697">Rotamase</keyword>
<evidence type="ECO:0000313" key="6">
    <source>
        <dbReference type="Proteomes" id="UP000323258"/>
    </source>
</evidence>
<dbReference type="AlphaFoldDB" id="A0A5D4GYI1"/>
<evidence type="ECO:0000256" key="2">
    <source>
        <dbReference type="ARBA" id="ARBA00023110"/>
    </source>
</evidence>
<dbReference type="InterPro" id="IPR050280">
    <property type="entry name" value="OMP_Chaperone_SurA"/>
</dbReference>
<dbReference type="PANTHER" id="PTHR47637:SF1">
    <property type="entry name" value="CHAPERONE SURA"/>
    <property type="match status" value="1"/>
</dbReference>
<accession>A0A5D4GYI1</accession>
<protein>
    <submittedName>
        <fullName evidence="5">Peptidylprolyl isomerase</fullName>
    </submittedName>
</protein>
<reference evidence="5 6" key="1">
    <citation type="submission" date="2019-08" db="EMBL/GenBank/DDBJ databases">
        <authorList>
            <person name="Seo Y.L."/>
        </authorList>
    </citation>
    <scope>NUCLEOTIDE SEQUENCE [LARGE SCALE GENOMIC DNA]</scope>
    <source>
        <strain evidence="5 6">MaA-C15</strain>
    </source>
</reference>
<feature type="domain" description="SurA N-terminal" evidence="4">
    <location>
        <begin position="23"/>
        <end position="125"/>
    </location>
</feature>
<comment type="caution">
    <text evidence="5">The sequence shown here is derived from an EMBL/GenBank/DDBJ whole genome shotgun (WGS) entry which is preliminary data.</text>
</comment>
<feature type="region of interest" description="Disordered" evidence="3">
    <location>
        <begin position="268"/>
        <end position="288"/>
    </location>
</feature>
<evidence type="ECO:0000313" key="5">
    <source>
        <dbReference type="EMBL" id="TYR32939.1"/>
    </source>
</evidence>
<dbReference type="InterPro" id="IPR027304">
    <property type="entry name" value="Trigger_fact/SurA_dom_sf"/>
</dbReference>
<evidence type="ECO:0000259" key="4">
    <source>
        <dbReference type="Pfam" id="PF09312"/>
    </source>
</evidence>
<gene>
    <name evidence="5" type="ORF">FY036_09980</name>
</gene>
<dbReference type="Gene3D" id="1.10.4030.10">
    <property type="entry name" value="Porin chaperone SurA, peptide-binding domain"/>
    <property type="match status" value="1"/>
</dbReference>
<keyword evidence="5" id="KW-0413">Isomerase</keyword>
<organism evidence="5 6">
    <name type="scientific">Neoaquamicrobium microcysteis</name>
    <dbReference type="NCBI Taxonomy" id="2682781"/>
    <lineage>
        <taxon>Bacteria</taxon>
        <taxon>Pseudomonadati</taxon>
        <taxon>Pseudomonadota</taxon>
        <taxon>Alphaproteobacteria</taxon>
        <taxon>Hyphomicrobiales</taxon>
        <taxon>Phyllobacteriaceae</taxon>
        <taxon>Neoaquamicrobium</taxon>
    </lineage>
</organism>
<evidence type="ECO:0000256" key="3">
    <source>
        <dbReference type="SAM" id="MobiDB-lite"/>
    </source>
</evidence>
<dbReference type="OrthoDB" id="9791746at2"/>
<dbReference type="EMBL" id="VSZS01000061">
    <property type="protein sequence ID" value="TYR32939.1"/>
    <property type="molecule type" value="Genomic_DNA"/>
</dbReference>
<proteinExistence type="predicted"/>
<dbReference type="Pfam" id="PF09312">
    <property type="entry name" value="SurA_N"/>
    <property type="match status" value="1"/>
</dbReference>
<dbReference type="GO" id="GO:0003755">
    <property type="term" value="F:peptidyl-prolyl cis-trans isomerase activity"/>
    <property type="evidence" value="ECO:0007669"/>
    <property type="project" value="UniProtKB-KW"/>
</dbReference>
<dbReference type="PANTHER" id="PTHR47637">
    <property type="entry name" value="CHAPERONE SURA"/>
    <property type="match status" value="1"/>
</dbReference>
<keyword evidence="1" id="KW-0732">Signal</keyword>
<keyword evidence="6" id="KW-1185">Reference proteome</keyword>
<name>A0A5D4GYI1_9HYPH</name>
<sequence length="302" mass="33285">MLVGISAPAALAPMPAQASEIRYVVNNQAVTSYDIERRAAFLRLQNRRGNVQQAAADDMIDQALRSGEMRRMNINITDDQVAGAYERFARSNNMSAAQMDQVLNQSGVTKAHFREFIRAQMGWSQVLSQRQRAGAVSEQDAVQRMLQQGGSKPTATEYMLQQVIFVVPPAERGSRLGARKREAEAMRQRFRGCDSTREFAKGLIDVTVRDLGRVLAPELPADWAEQVKSTNAGAATVVRETDRGAEFIGVCSAREVSDDRVAQMVFQTEQLGSGGSSGDEDAESASKKLMDELRAKAQIIRR</sequence>
<dbReference type="Proteomes" id="UP000323258">
    <property type="component" value="Unassembled WGS sequence"/>
</dbReference>
<dbReference type="SUPFAM" id="SSF109998">
    <property type="entry name" value="Triger factor/SurA peptide-binding domain-like"/>
    <property type="match status" value="1"/>
</dbReference>
<evidence type="ECO:0000256" key="1">
    <source>
        <dbReference type="ARBA" id="ARBA00022729"/>
    </source>
</evidence>
<reference evidence="5 6" key="2">
    <citation type="submission" date="2019-09" db="EMBL/GenBank/DDBJ databases">
        <title>Mesorhizobium sp. MaA-C15 isolated from Microcystis aeruginosa.</title>
        <authorList>
            <person name="Jeong S.E."/>
            <person name="Jin H.M."/>
            <person name="Jeon C.O."/>
        </authorList>
    </citation>
    <scope>NUCLEOTIDE SEQUENCE [LARGE SCALE GENOMIC DNA]</scope>
    <source>
        <strain evidence="5 6">MaA-C15</strain>
    </source>
</reference>
<dbReference type="InterPro" id="IPR015391">
    <property type="entry name" value="SurA_N"/>
</dbReference>